<evidence type="ECO:0000256" key="3">
    <source>
        <dbReference type="ARBA" id="ARBA00023163"/>
    </source>
</evidence>
<dbReference type="InterPro" id="IPR036390">
    <property type="entry name" value="WH_DNA-bd_sf"/>
</dbReference>
<dbReference type="PANTHER" id="PTHR38445:SF10">
    <property type="entry name" value="GNTR-FAMILY TRANSCRIPTIONAL REGULATOR"/>
    <property type="match status" value="1"/>
</dbReference>
<evidence type="ECO:0000313" key="6">
    <source>
        <dbReference type="Proteomes" id="UP001202248"/>
    </source>
</evidence>
<comment type="caution">
    <text evidence="5">The sequence shown here is derived from an EMBL/GenBank/DDBJ whole genome shotgun (WGS) entry which is preliminary data.</text>
</comment>
<protein>
    <submittedName>
        <fullName evidence="5">GntR family transcriptional regulator</fullName>
    </submittedName>
</protein>
<keyword evidence="1" id="KW-0805">Transcription regulation</keyword>
<dbReference type="CDD" id="cd07377">
    <property type="entry name" value="WHTH_GntR"/>
    <property type="match status" value="1"/>
</dbReference>
<dbReference type="SMART" id="SM00345">
    <property type="entry name" value="HTH_GNTR"/>
    <property type="match status" value="1"/>
</dbReference>
<dbReference type="RefSeq" id="WP_240828968.1">
    <property type="nucleotide sequence ID" value="NZ_JAKWBL010000001.1"/>
</dbReference>
<evidence type="ECO:0000313" key="5">
    <source>
        <dbReference type="EMBL" id="MCH5598411.1"/>
    </source>
</evidence>
<dbReference type="InterPro" id="IPR028082">
    <property type="entry name" value="Peripla_BP_I"/>
</dbReference>
<name>A0ABS9SJ64_9BACT</name>
<evidence type="ECO:0000256" key="2">
    <source>
        <dbReference type="ARBA" id="ARBA00023125"/>
    </source>
</evidence>
<evidence type="ECO:0000256" key="1">
    <source>
        <dbReference type="ARBA" id="ARBA00023015"/>
    </source>
</evidence>
<dbReference type="InterPro" id="IPR036388">
    <property type="entry name" value="WH-like_DNA-bd_sf"/>
</dbReference>
<reference evidence="5 6" key="1">
    <citation type="submission" date="2022-02" db="EMBL/GenBank/DDBJ databases">
        <authorList>
            <person name="Min J."/>
        </authorList>
    </citation>
    <scope>NUCLEOTIDE SEQUENCE [LARGE SCALE GENOMIC DNA]</scope>
    <source>
        <strain evidence="5 6">GR10-1</strain>
    </source>
</reference>
<dbReference type="PANTHER" id="PTHR38445">
    <property type="entry name" value="HTH-TYPE TRANSCRIPTIONAL REPRESSOR YTRA"/>
    <property type="match status" value="1"/>
</dbReference>
<dbReference type="Gene3D" id="1.10.10.10">
    <property type="entry name" value="Winged helix-like DNA-binding domain superfamily/Winged helix DNA-binding domain"/>
    <property type="match status" value="1"/>
</dbReference>
<dbReference type="InterPro" id="IPR046335">
    <property type="entry name" value="LacI/GalR-like_sensor"/>
</dbReference>
<organism evidence="5 6">
    <name type="scientific">Niabella ginsengisoli</name>
    <dbReference type="NCBI Taxonomy" id="522298"/>
    <lineage>
        <taxon>Bacteria</taxon>
        <taxon>Pseudomonadati</taxon>
        <taxon>Bacteroidota</taxon>
        <taxon>Chitinophagia</taxon>
        <taxon>Chitinophagales</taxon>
        <taxon>Chitinophagaceae</taxon>
        <taxon>Niabella</taxon>
    </lineage>
</organism>
<keyword evidence="3" id="KW-0804">Transcription</keyword>
<evidence type="ECO:0000259" key="4">
    <source>
        <dbReference type="PROSITE" id="PS50949"/>
    </source>
</evidence>
<gene>
    <name evidence="5" type="ORF">MKP09_11050</name>
</gene>
<dbReference type="Gene3D" id="3.40.50.2300">
    <property type="match status" value="2"/>
</dbReference>
<feature type="domain" description="HTH gntR-type" evidence="4">
    <location>
        <begin position="18"/>
        <end position="86"/>
    </location>
</feature>
<dbReference type="InterPro" id="IPR000524">
    <property type="entry name" value="Tscrpt_reg_HTH_GntR"/>
</dbReference>
<sequence>MSTTVLIDNKVQKNAHGKLKYQQLADHIVALIESEKLRIGDQIPSLKQLQQQLKMSKETLLKGLNELVEKGIIESVYRKGYFVRKKTINHNFRVFLLLDKMNILREQLYRNLFNHLQTRADIDIYFHHHNYHVFENLIKENVGLYTHYVIATFLKEDVAPLLNLIPEKKRIIIDLNQQGLMGSYSCIYQDYGHDIYHSLHKLKTELSKYERLILVAHSEAVHARLVIEGFLRYCTEMELPYLIQSEIGERTFQKGNAYVTFSRYDTDDVALIKLARKKKLKLGVDVGLISYNDTDVKEILENGITVISTDFEAMGKTVAQAILEDKIIVKRNPTKVIKRSSL</sequence>
<dbReference type="SUPFAM" id="SSF46785">
    <property type="entry name" value="Winged helix' DNA-binding domain"/>
    <property type="match status" value="1"/>
</dbReference>
<dbReference type="SUPFAM" id="SSF53822">
    <property type="entry name" value="Periplasmic binding protein-like I"/>
    <property type="match status" value="1"/>
</dbReference>
<proteinExistence type="predicted"/>
<dbReference type="Pfam" id="PF00392">
    <property type="entry name" value="GntR"/>
    <property type="match status" value="1"/>
</dbReference>
<dbReference type="EMBL" id="JAKWBL010000001">
    <property type="protein sequence ID" value="MCH5598411.1"/>
    <property type="molecule type" value="Genomic_DNA"/>
</dbReference>
<accession>A0ABS9SJ64</accession>
<keyword evidence="6" id="KW-1185">Reference proteome</keyword>
<dbReference type="Proteomes" id="UP001202248">
    <property type="component" value="Unassembled WGS sequence"/>
</dbReference>
<keyword evidence="2" id="KW-0238">DNA-binding</keyword>
<dbReference type="PROSITE" id="PS50949">
    <property type="entry name" value="HTH_GNTR"/>
    <property type="match status" value="1"/>
</dbReference>
<dbReference type="Pfam" id="PF13377">
    <property type="entry name" value="Peripla_BP_3"/>
    <property type="match status" value="1"/>
</dbReference>